<dbReference type="RefSeq" id="WP_244784381.1">
    <property type="nucleotide sequence ID" value="NZ_CP091508.1"/>
</dbReference>
<reference evidence="4 5" key="1">
    <citation type="journal article" date="2022" name="Res Sq">
        <title>Evolution of multicellular longitudinally dividing oral cavity symbionts (Neisseriaceae).</title>
        <authorList>
            <person name="Nyongesa S."/>
            <person name="Weber P."/>
            <person name="Bernet E."/>
            <person name="Pullido F."/>
            <person name="Nieckarz M."/>
            <person name="Delaby M."/>
            <person name="Nieves C."/>
            <person name="Viehboeck T."/>
            <person name="Krause N."/>
            <person name="Rivera-Millot A."/>
            <person name="Nakamura A."/>
            <person name="Vischer N."/>
            <person name="VanNieuwenhze M."/>
            <person name="Brun Y."/>
            <person name="Cava F."/>
            <person name="Bulgheresi S."/>
            <person name="Veyrier F."/>
        </authorList>
    </citation>
    <scope>NUCLEOTIDE SEQUENCE [LARGE SCALE GENOMIC DNA]</scope>
    <source>
        <strain evidence="4 5">CCUG 63373m</strain>
    </source>
</reference>
<keyword evidence="4" id="KW-0540">Nuclease</keyword>
<dbReference type="SUPFAM" id="SSF56219">
    <property type="entry name" value="DNase I-like"/>
    <property type="match status" value="1"/>
</dbReference>
<sequence>MPDLTTSDWLLLALLALPIVATLLPLVNHDHWLFRVFDFPRLQIAAVSLLCVVLNYCFQQNEYWLFTLFEVLNFACFAYQLKEIAAYTRLSRPEVLQYRGEDNGNTISLLTSNVLTPNRRADLLLAQVRRLAPDVVLTLESDGWWEAQLAPLEHELAYRYTVKIPLDNLYGMHLYSRLPLRNAQVRHWVAEDIPSINAELQLRSGAWIRIYCLHPMPPSPTEADTATDRDAELLLVGREIEHHDHSVLVFGDLNDVAWSRTSRLFQKISGLLDPRKGRGLYNTFHAKYPFLRWPLDHIFHSNDFMMTDIKVLPSIGSDHFPIYGKFQFSPAAEALQEETEADADDQQEAEEKIAEAAPLKEVVRQKYRH</sequence>
<evidence type="ECO:0000313" key="4">
    <source>
        <dbReference type="EMBL" id="UOO81317.1"/>
    </source>
</evidence>
<keyword evidence="4" id="KW-0378">Hydrolase</keyword>
<dbReference type="InterPro" id="IPR036691">
    <property type="entry name" value="Endo/exonu/phosph_ase_sf"/>
</dbReference>
<keyword evidence="2" id="KW-1133">Transmembrane helix</keyword>
<feature type="compositionally biased region" description="Acidic residues" evidence="1">
    <location>
        <begin position="335"/>
        <end position="348"/>
    </location>
</feature>
<dbReference type="GO" id="GO:0004519">
    <property type="term" value="F:endonuclease activity"/>
    <property type="evidence" value="ECO:0007669"/>
    <property type="project" value="UniProtKB-KW"/>
</dbReference>
<dbReference type="Pfam" id="PF03372">
    <property type="entry name" value="Exo_endo_phos"/>
    <property type="match status" value="1"/>
</dbReference>
<keyword evidence="5" id="KW-1185">Reference proteome</keyword>
<feature type="transmembrane region" description="Helical" evidence="2">
    <location>
        <begin position="63"/>
        <end position="81"/>
    </location>
</feature>
<keyword evidence="2" id="KW-0472">Membrane</keyword>
<evidence type="ECO:0000259" key="3">
    <source>
        <dbReference type="Pfam" id="PF03372"/>
    </source>
</evidence>
<protein>
    <submittedName>
        <fullName evidence="4">Endonuclease/exonuclease/phosphatase family protein</fullName>
    </submittedName>
</protein>
<name>A0ABY4DQI4_9NEIS</name>
<dbReference type="InterPro" id="IPR005135">
    <property type="entry name" value="Endo/exonuclease/phosphatase"/>
</dbReference>
<evidence type="ECO:0000256" key="1">
    <source>
        <dbReference type="SAM" id="MobiDB-lite"/>
    </source>
</evidence>
<dbReference type="Gene3D" id="3.60.10.10">
    <property type="entry name" value="Endonuclease/exonuclease/phosphatase"/>
    <property type="match status" value="1"/>
</dbReference>
<gene>
    <name evidence="4" type="ORF">LVJ83_10140</name>
</gene>
<feature type="transmembrane region" description="Helical" evidence="2">
    <location>
        <begin position="9"/>
        <end position="27"/>
    </location>
</feature>
<feature type="domain" description="Endonuclease/exonuclease/phosphatase" evidence="3">
    <location>
        <begin position="110"/>
        <end position="319"/>
    </location>
</feature>
<dbReference type="Proteomes" id="UP000829817">
    <property type="component" value="Chromosome"/>
</dbReference>
<evidence type="ECO:0000256" key="2">
    <source>
        <dbReference type="SAM" id="Phobius"/>
    </source>
</evidence>
<organism evidence="4 5">
    <name type="scientific">Uruburuella testudinis</name>
    <dbReference type="NCBI Taxonomy" id="1282863"/>
    <lineage>
        <taxon>Bacteria</taxon>
        <taxon>Pseudomonadati</taxon>
        <taxon>Pseudomonadota</taxon>
        <taxon>Betaproteobacteria</taxon>
        <taxon>Neisseriales</taxon>
        <taxon>Neisseriaceae</taxon>
        <taxon>Uruburuella</taxon>
    </lineage>
</organism>
<accession>A0ABY4DQI4</accession>
<feature type="transmembrane region" description="Helical" evidence="2">
    <location>
        <begin position="39"/>
        <end position="58"/>
    </location>
</feature>
<feature type="region of interest" description="Disordered" evidence="1">
    <location>
        <begin position="335"/>
        <end position="355"/>
    </location>
</feature>
<keyword evidence="2" id="KW-0812">Transmembrane</keyword>
<evidence type="ECO:0000313" key="5">
    <source>
        <dbReference type="Proteomes" id="UP000829817"/>
    </source>
</evidence>
<keyword evidence="4" id="KW-0255">Endonuclease</keyword>
<dbReference type="EMBL" id="CP091508">
    <property type="protein sequence ID" value="UOO81317.1"/>
    <property type="molecule type" value="Genomic_DNA"/>
</dbReference>
<proteinExistence type="predicted"/>